<accession>A0ABT2PVQ6</accession>
<dbReference type="InterPro" id="IPR000032">
    <property type="entry name" value="HPr-like"/>
</dbReference>
<dbReference type="Gene3D" id="3.30.1340.10">
    <property type="entry name" value="HPr-like"/>
    <property type="match status" value="1"/>
</dbReference>
<keyword evidence="5" id="KW-0598">Phosphotransferase system</keyword>
<comment type="subcellular location">
    <subcellularLocation>
        <location evidence="2">Cytoplasm</location>
    </subcellularLocation>
</comment>
<evidence type="ECO:0000256" key="4">
    <source>
        <dbReference type="ARBA" id="ARBA00022490"/>
    </source>
</evidence>
<keyword evidence="4" id="KW-0963">Cytoplasm</keyword>
<dbReference type="PRINTS" id="PR00107">
    <property type="entry name" value="PHOSPHOCPHPR"/>
</dbReference>
<dbReference type="SUPFAM" id="SSF55594">
    <property type="entry name" value="HPr-like"/>
    <property type="match status" value="1"/>
</dbReference>
<dbReference type="PROSITE" id="PS00369">
    <property type="entry name" value="PTS_HPR_HIS"/>
    <property type="match status" value="1"/>
</dbReference>
<evidence type="ECO:0000256" key="5">
    <source>
        <dbReference type="ARBA" id="ARBA00022683"/>
    </source>
</evidence>
<dbReference type="NCBIfam" id="NF010352">
    <property type="entry name" value="PRK13780.1"/>
    <property type="match status" value="1"/>
</dbReference>
<comment type="function">
    <text evidence="1">General (non sugar-specific) component of the phosphoenolpyruvate-dependent sugar phosphotransferase system (sugar PTS). This major carbohydrate active-transport system catalyzes the phosphorylation of incoming sugar substrates concomitantly with their translocation across the cell membrane. The phosphoryl group from phosphoenolpyruvate (PEP) is transferred to the phosphoryl carrier protein HPr by enzyme I. Phospho-HPr then transfers it to the PTS EIIA domain.</text>
</comment>
<evidence type="ECO:0000256" key="1">
    <source>
        <dbReference type="ARBA" id="ARBA00003681"/>
    </source>
</evidence>
<evidence type="ECO:0000313" key="7">
    <source>
        <dbReference type="EMBL" id="MCU0105040.1"/>
    </source>
</evidence>
<sequence>MMEKSFKVIAENGIHARPATNLVTLANRYKSDIWLMANQKTVDMKSIMGVMSLGIYRHAEFIVRTQGEDESEAMDAITELLIKDNLGLPLHE</sequence>
<protein>
    <recommendedName>
        <fullName evidence="3">Phosphocarrier protein HPr</fullName>
    </recommendedName>
</protein>
<dbReference type="InterPro" id="IPR035895">
    <property type="entry name" value="HPr-like_sf"/>
</dbReference>
<dbReference type="PANTHER" id="PTHR33705">
    <property type="entry name" value="PHOSPHOCARRIER PROTEIN HPR"/>
    <property type="match status" value="1"/>
</dbReference>
<dbReference type="Pfam" id="PF00381">
    <property type="entry name" value="PTS-HPr"/>
    <property type="match status" value="1"/>
</dbReference>
<dbReference type="PROSITE" id="PS51350">
    <property type="entry name" value="PTS_HPR_DOM"/>
    <property type="match status" value="1"/>
</dbReference>
<evidence type="ECO:0000259" key="6">
    <source>
        <dbReference type="PROSITE" id="PS51350"/>
    </source>
</evidence>
<comment type="caution">
    <text evidence="7">The sequence shown here is derived from an EMBL/GenBank/DDBJ whole genome shotgun (WGS) entry which is preliminary data.</text>
</comment>
<dbReference type="Proteomes" id="UP001209076">
    <property type="component" value="Unassembled WGS sequence"/>
</dbReference>
<dbReference type="NCBIfam" id="TIGR01003">
    <property type="entry name" value="PTS_HPr_family"/>
    <property type="match status" value="1"/>
</dbReference>
<evidence type="ECO:0000256" key="2">
    <source>
        <dbReference type="ARBA" id="ARBA00004496"/>
    </source>
</evidence>
<dbReference type="InterPro" id="IPR001020">
    <property type="entry name" value="PTS_HPr_His_P_site"/>
</dbReference>
<evidence type="ECO:0000313" key="8">
    <source>
        <dbReference type="Proteomes" id="UP001209076"/>
    </source>
</evidence>
<dbReference type="PANTHER" id="PTHR33705:SF2">
    <property type="entry name" value="PHOSPHOCARRIER PROTEIN NPR"/>
    <property type="match status" value="1"/>
</dbReference>
<feature type="domain" description="HPr" evidence="6">
    <location>
        <begin position="1"/>
        <end position="89"/>
    </location>
</feature>
<reference evidence="8" key="1">
    <citation type="submission" date="2023-07" db="EMBL/GenBank/DDBJ databases">
        <title>Novel Mycoplasma species identified in domestic and wild animals.</title>
        <authorList>
            <person name="Volokhov D.V."/>
            <person name="Furtak V.A."/>
            <person name="Zagorodnyaya T.A."/>
        </authorList>
    </citation>
    <scope>NUCLEOTIDE SEQUENCE [LARGE SCALE GENOMIC DNA]</scope>
    <source>
        <strain evidence="8">92-19</strain>
    </source>
</reference>
<keyword evidence="8" id="KW-1185">Reference proteome</keyword>
<dbReference type="InterPro" id="IPR050399">
    <property type="entry name" value="HPr"/>
</dbReference>
<evidence type="ECO:0000256" key="3">
    <source>
        <dbReference type="ARBA" id="ARBA00020422"/>
    </source>
</evidence>
<dbReference type="EMBL" id="JAOEGN010000008">
    <property type="protein sequence ID" value="MCU0105040.1"/>
    <property type="molecule type" value="Genomic_DNA"/>
</dbReference>
<organism evidence="7 8">
    <name type="scientific">Paracholeplasma vituli</name>
    <dbReference type="NCBI Taxonomy" id="69473"/>
    <lineage>
        <taxon>Bacteria</taxon>
        <taxon>Bacillati</taxon>
        <taxon>Mycoplasmatota</taxon>
        <taxon>Mollicutes</taxon>
        <taxon>Acholeplasmatales</taxon>
        <taxon>Acholeplasmataceae</taxon>
        <taxon>Paracholeplasma</taxon>
    </lineage>
</organism>
<gene>
    <name evidence="7" type="ORF">N7603_05160</name>
</gene>
<proteinExistence type="predicted"/>
<name>A0ABT2PVQ6_9MOLU</name>
<dbReference type="CDD" id="cd00367">
    <property type="entry name" value="PTS-HPr_like"/>
    <property type="match status" value="1"/>
</dbReference>